<keyword evidence="1" id="KW-0472">Membrane</keyword>
<dbReference type="HOGENOM" id="CLU_109297_5_0_2"/>
<keyword evidence="1" id="KW-1133">Transmembrane helix</keyword>
<proteinExistence type="predicted"/>
<name>M1XNF5_NATM8</name>
<dbReference type="EMBL" id="HF582854">
    <property type="protein sequence ID" value="CCQ35456.1"/>
    <property type="molecule type" value="Genomic_DNA"/>
</dbReference>
<organism evidence="2 3">
    <name type="scientific">Natronomonas moolapensis (strain DSM 18674 / CECT 7526 / JCM 14361 / 8.8.11)</name>
    <dbReference type="NCBI Taxonomy" id="268739"/>
    <lineage>
        <taxon>Archaea</taxon>
        <taxon>Methanobacteriati</taxon>
        <taxon>Methanobacteriota</taxon>
        <taxon>Stenosarchaea group</taxon>
        <taxon>Halobacteria</taxon>
        <taxon>Halobacteriales</taxon>
        <taxon>Natronomonadaceae</taxon>
        <taxon>Natronomonas</taxon>
    </lineage>
</organism>
<accession>M1XNF5</accession>
<dbReference type="Pfam" id="PF04306">
    <property type="entry name" value="DUF456"/>
    <property type="match status" value="1"/>
</dbReference>
<dbReference type="OrthoDB" id="206263at2157"/>
<gene>
    <name evidence="2" type="ordered locus">Nmlp_1247</name>
</gene>
<evidence type="ECO:0000313" key="3">
    <source>
        <dbReference type="Proteomes" id="UP000011867"/>
    </source>
</evidence>
<dbReference type="AlphaFoldDB" id="M1XNF5"/>
<keyword evidence="3" id="KW-1185">Reference proteome</keyword>
<sequence length="158" mass="15526">MLPVDPAVVAFALLVAGVAASFLPLVSGGVLSTLGVGYYWAATGEPGTLALFGFVALGGLTVAIDLLGGAISARAGGASTRTTAIAAVAAVALLPALGPFGAIIGVVGSVFALEYRRHGDARKGVRTAAATAVGMLASSAMQAVLTLSMLVGFVLVWL</sequence>
<dbReference type="RefSeq" id="WP_015408305.1">
    <property type="nucleotide sequence ID" value="NC_020388.1"/>
</dbReference>
<dbReference type="eggNOG" id="arCOG06208">
    <property type="taxonomic scope" value="Archaea"/>
</dbReference>
<evidence type="ECO:0000313" key="2">
    <source>
        <dbReference type="EMBL" id="CCQ35456.1"/>
    </source>
</evidence>
<feature type="transmembrane region" description="Helical" evidence="1">
    <location>
        <begin position="52"/>
        <end position="73"/>
    </location>
</feature>
<evidence type="ECO:0000256" key="1">
    <source>
        <dbReference type="SAM" id="Phobius"/>
    </source>
</evidence>
<dbReference type="GeneID" id="14652265"/>
<dbReference type="KEGG" id="nmo:Nmlp_1247"/>
<reference evidence="2 3" key="1">
    <citation type="journal article" date="2013" name="Genome Announc.">
        <title>Genome of the haloarchaeon Natronomonas moolapensis, a neutrophilic member of a previously haloalkaliphilic genus.</title>
        <authorList>
            <person name="Dyall-Smith M.L."/>
            <person name="Pfeiffer F."/>
            <person name="Oberwinkler T."/>
            <person name="Klee K."/>
            <person name="Rampp M."/>
            <person name="Palm P."/>
            <person name="Gross K."/>
            <person name="Schuster S.C."/>
            <person name="Oesterhelt D."/>
        </authorList>
    </citation>
    <scope>NUCLEOTIDE SEQUENCE [LARGE SCALE GENOMIC DNA]</scope>
    <source>
        <strain evidence="3">DSM 18674 / JCM 14361 / 8.8.11</strain>
    </source>
</reference>
<dbReference type="STRING" id="268739.Nmlp_1247"/>
<feature type="transmembrane region" description="Helical" evidence="1">
    <location>
        <begin position="85"/>
        <end position="113"/>
    </location>
</feature>
<dbReference type="InterPro" id="IPR007403">
    <property type="entry name" value="DUF456"/>
</dbReference>
<feature type="transmembrane region" description="Helical" evidence="1">
    <location>
        <begin position="133"/>
        <end position="157"/>
    </location>
</feature>
<keyword evidence="1" id="KW-0812">Transmembrane</keyword>
<dbReference type="Proteomes" id="UP000011867">
    <property type="component" value="Chromosome"/>
</dbReference>
<protein>
    <submittedName>
        <fullName evidence="2">DUF456 family protein</fullName>
    </submittedName>
</protein>